<dbReference type="AlphaFoldDB" id="A0ABD2XSF3"/>
<dbReference type="EMBL" id="JBJUIK010000017">
    <property type="protein sequence ID" value="KAL3497743.1"/>
    <property type="molecule type" value="Genomic_DNA"/>
</dbReference>
<evidence type="ECO:0000313" key="2">
    <source>
        <dbReference type="Proteomes" id="UP001630127"/>
    </source>
</evidence>
<name>A0ABD2XSF3_9GENT</name>
<evidence type="ECO:0000313" key="1">
    <source>
        <dbReference type="EMBL" id="KAL3497743.1"/>
    </source>
</evidence>
<keyword evidence="2" id="KW-1185">Reference proteome</keyword>
<sequence>MADQSWIIDVDFLGNLTSLLLPIHQVKLFLMGTYKLTDLLSKRMLDNSLGTRSSRNMLKALMELQSVICKRISSSTSRQGVSK</sequence>
<organism evidence="1 2">
    <name type="scientific">Cinchona calisaya</name>
    <dbReference type="NCBI Taxonomy" id="153742"/>
    <lineage>
        <taxon>Eukaryota</taxon>
        <taxon>Viridiplantae</taxon>
        <taxon>Streptophyta</taxon>
        <taxon>Embryophyta</taxon>
        <taxon>Tracheophyta</taxon>
        <taxon>Spermatophyta</taxon>
        <taxon>Magnoliopsida</taxon>
        <taxon>eudicotyledons</taxon>
        <taxon>Gunneridae</taxon>
        <taxon>Pentapetalae</taxon>
        <taxon>asterids</taxon>
        <taxon>lamiids</taxon>
        <taxon>Gentianales</taxon>
        <taxon>Rubiaceae</taxon>
        <taxon>Cinchonoideae</taxon>
        <taxon>Cinchoneae</taxon>
        <taxon>Cinchona</taxon>
    </lineage>
</organism>
<accession>A0ABD2XSF3</accession>
<proteinExistence type="predicted"/>
<reference evidence="1 2" key="1">
    <citation type="submission" date="2024-11" db="EMBL/GenBank/DDBJ databases">
        <title>A near-complete genome assembly of Cinchona calisaya.</title>
        <authorList>
            <person name="Lian D.C."/>
            <person name="Zhao X.W."/>
            <person name="Wei L."/>
        </authorList>
    </citation>
    <scope>NUCLEOTIDE SEQUENCE [LARGE SCALE GENOMIC DNA]</scope>
    <source>
        <tissue evidence="1">Nenye</tissue>
    </source>
</reference>
<dbReference type="Proteomes" id="UP001630127">
    <property type="component" value="Unassembled WGS sequence"/>
</dbReference>
<comment type="caution">
    <text evidence="1">The sequence shown here is derived from an EMBL/GenBank/DDBJ whole genome shotgun (WGS) entry which is preliminary data.</text>
</comment>
<protein>
    <submittedName>
        <fullName evidence="1">Uncharacterized protein</fullName>
    </submittedName>
</protein>
<gene>
    <name evidence="1" type="ORF">ACH5RR_040475</name>
</gene>